<dbReference type="InterPro" id="IPR044644">
    <property type="entry name" value="DinF-like"/>
</dbReference>
<keyword evidence="4 6" id="KW-1133">Transmembrane helix</keyword>
<feature type="transmembrane region" description="Helical" evidence="6">
    <location>
        <begin position="52"/>
        <end position="74"/>
    </location>
</feature>
<evidence type="ECO:0000256" key="6">
    <source>
        <dbReference type="SAM" id="Phobius"/>
    </source>
</evidence>
<organism evidence="7">
    <name type="scientific">marine sediment metagenome</name>
    <dbReference type="NCBI Taxonomy" id="412755"/>
    <lineage>
        <taxon>unclassified sequences</taxon>
        <taxon>metagenomes</taxon>
        <taxon>ecological metagenomes</taxon>
    </lineage>
</organism>
<dbReference type="GO" id="GO:0005886">
    <property type="term" value="C:plasma membrane"/>
    <property type="evidence" value="ECO:0007669"/>
    <property type="project" value="TreeGrafter"/>
</dbReference>
<dbReference type="Pfam" id="PF01554">
    <property type="entry name" value="MatE"/>
    <property type="match status" value="2"/>
</dbReference>
<feature type="transmembrane region" description="Helical" evidence="6">
    <location>
        <begin position="362"/>
        <end position="383"/>
    </location>
</feature>
<feature type="transmembrane region" description="Helical" evidence="6">
    <location>
        <begin position="102"/>
        <end position="120"/>
    </location>
</feature>
<feature type="transmembrane region" description="Helical" evidence="6">
    <location>
        <begin position="20"/>
        <end position="40"/>
    </location>
</feature>
<feature type="transmembrane region" description="Helical" evidence="6">
    <location>
        <begin position="198"/>
        <end position="222"/>
    </location>
</feature>
<gene>
    <name evidence="7" type="ORF">LCGC14_0131920</name>
</gene>
<name>A0A0F9V7W7_9ZZZZ</name>
<sequence length="448" mass="49058">MARGGALLQLWRDTPTHKRVWAIALPMILSNISVPLVGLVDTAVIGHLDGAHFLGGVAVGSTLFTFVLWAAGFLRMGTTGFAAQACGAEDGSALRRVLLQPLWLALLISLLVWLLQRPLIDVGLHFLDSSQALLDQARLYVGIRLHSLPAALANFVLIGWFVGAQNSRSPFLILLTVNLSNVLLDVLLVVVLEWGVAGAAWATVISDYLGLMLGLALLAPILRRYPGQTDWLQALWLRGAGPLIRVNRDILIRTLALESVFYLLVVQGARLGDEVVAANAVLLNFLLLTSHGLDGLAHALEALGGHALGRRDPDALRKVLVVTTLWSLLLSCAFMLLFLLFGNGIIALLTDLPEVRQQAATYLPWMAVMPLAAVWSYLLDGLFIGASRARAMRNAMLAALLLYLPLAWALQSWGNHGVWLGFFCFMWLRSLLLGGWFVHLWRTNRWIS</sequence>
<accession>A0A0F9V7W7</accession>
<dbReference type="CDD" id="cd13136">
    <property type="entry name" value="MATE_DinF_like"/>
    <property type="match status" value="1"/>
</dbReference>
<evidence type="ECO:0000313" key="7">
    <source>
        <dbReference type="EMBL" id="KKO00080.1"/>
    </source>
</evidence>
<dbReference type="PANTHER" id="PTHR42893:SF46">
    <property type="entry name" value="PROTEIN DETOXIFICATION 44, CHLOROPLASTIC"/>
    <property type="match status" value="1"/>
</dbReference>
<protein>
    <recommendedName>
        <fullName evidence="8">Polysaccharide biosynthesis protein C-terminal domain-containing protein</fullName>
    </recommendedName>
</protein>
<dbReference type="GO" id="GO:0015297">
    <property type="term" value="F:antiporter activity"/>
    <property type="evidence" value="ECO:0007669"/>
    <property type="project" value="InterPro"/>
</dbReference>
<reference evidence="7" key="1">
    <citation type="journal article" date="2015" name="Nature">
        <title>Complex archaea that bridge the gap between prokaryotes and eukaryotes.</title>
        <authorList>
            <person name="Spang A."/>
            <person name="Saw J.H."/>
            <person name="Jorgensen S.L."/>
            <person name="Zaremba-Niedzwiedzka K."/>
            <person name="Martijn J."/>
            <person name="Lind A.E."/>
            <person name="van Eijk R."/>
            <person name="Schleper C."/>
            <person name="Guy L."/>
            <person name="Ettema T.J."/>
        </authorList>
    </citation>
    <scope>NUCLEOTIDE SEQUENCE</scope>
</reference>
<proteinExistence type="inferred from homology"/>
<dbReference type="EMBL" id="LAZR01000043">
    <property type="protein sequence ID" value="KKO00080.1"/>
    <property type="molecule type" value="Genomic_DNA"/>
</dbReference>
<dbReference type="AlphaFoldDB" id="A0A0F9V7W7"/>
<evidence type="ECO:0000256" key="1">
    <source>
        <dbReference type="ARBA" id="ARBA00004141"/>
    </source>
</evidence>
<evidence type="ECO:0000256" key="4">
    <source>
        <dbReference type="ARBA" id="ARBA00022989"/>
    </source>
</evidence>
<dbReference type="NCBIfam" id="TIGR00797">
    <property type="entry name" value="matE"/>
    <property type="match status" value="1"/>
</dbReference>
<dbReference type="InterPro" id="IPR002528">
    <property type="entry name" value="MATE_fam"/>
</dbReference>
<evidence type="ECO:0000256" key="3">
    <source>
        <dbReference type="ARBA" id="ARBA00022692"/>
    </source>
</evidence>
<dbReference type="NCBIfam" id="NF007690">
    <property type="entry name" value="PRK10367.1"/>
    <property type="match status" value="1"/>
</dbReference>
<dbReference type="GO" id="GO:0042910">
    <property type="term" value="F:xenobiotic transmembrane transporter activity"/>
    <property type="evidence" value="ECO:0007669"/>
    <property type="project" value="InterPro"/>
</dbReference>
<comment type="caution">
    <text evidence="7">The sequence shown here is derived from an EMBL/GenBank/DDBJ whole genome shotgun (WGS) entry which is preliminary data.</text>
</comment>
<feature type="transmembrane region" description="Helical" evidence="6">
    <location>
        <begin position="419"/>
        <end position="441"/>
    </location>
</feature>
<comment type="subcellular location">
    <subcellularLocation>
        <location evidence="1">Membrane</location>
        <topology evidence="1">Multi-pass membrane protein</topology>
    </subcellularLocation>
</comment>
<evidence type="ECO:0000256" key="5">
    <source>
        <dbReference type="ARBA" id="ARBA00023136"/>
    </source>
</evidence>
<feature type="transmembrane region" description="Helical" evidence="6">
    <location>
        <begin position="395"/>
        <end position="413"/>
    </location>
</feature>
<feature type="transmembrane region" description="Helical" evidence="6">
    <location>
        <begin position="319"/>
        <end position="342"/>
    </location>
</feature>
<feature type="transmembrane region" description="Helical" evidence="6">
    <location>
        <begin position="140"/>
        <end position="164"/>
    </location>
</feature>
<evidence type="ECO:0000256" key="2">
    <source>
        <dbReference type="ARBA" id="ARBA00010199"/>
    </source>
</evidence>
<feature type="transmembrane region" description="Helical" evidence="6">
    <location>
        <begin position="171"/>
        <end position="192"/>
    </location>
</feature>
<dbReference type="PANTHER" id="PTHR42893">
    <property type="entry name" value="PROTEIN DETOXIFICATION 44, CHLOROPLASTIC-RELATED"/>
    <property type="match status" value="1"/>
</dbReference>
<keyword evidence="3 6" id="KW-0812">Transmembrane</keyword>
<keyword evidence="5 6" id="KW-0472">Membrane</keyword>
<comment type="similarity">
    <text evidence="2">Belongs to the multi antimicrobial extrusion (MATE) (TC 2.A.66.1) family.</text>
</comment>
<evidence type="ECO:0008006" key="8">
    <source>
        <dbReference type="Google" id="ProtNLM"/>
    </source>
</evidence>